<evidence type="ECO:0000313" key="1">
    <source>
        <dbReference type="EMBL" id="QGP94090.1"/>
    </source>
</evidence>
<sequence length="181" mass="19975">MRIGVDLCNTIANVNVMLAMKFTCLSLTQYPSPGIPAGYFSTPEGLELLKMAQPFPYAAATLCLMASAGHEVIYLTSRPVLAANFTREWLAANGFPGGALMFLPRGDKALFARHYGIEWFFEDDPLEALSLHGVVNKVFVKTWPYNYGVQGPGIKKFISWREVMPLIAPGGLVKSRCWQAI</sequence>
<geneLocation type="plasmid" evidence="1 2">
    <name>pMGLY</name>
</geneLocation>
<dbReference type="AlphaFoldDB" id="A0A6I5ZVN6"/>
<evidence type="ECO:0000313" key="2">
    <source>
        <dbReference type="Proteomes" id="UP000425916"/>
    </source>
</evidence>
<dbReference type="Proteomes" id="UP000425916">
    <property type="component" value="Plasmid pMGLY"/>
</dbReference>
<protein>
    <submittedName>
        <fullName evidence="1">Uncharacterized protein</fullName>
    </submittedName>
</protein>
<keyword evidence="2" id="KW-1185">Reference proteome</keyword>
<dbReference type="InterPro" id="IPR036412">
    <property type="entry name" value="HAD-like_sf"/>
</dbReference>
<gene>
    <name evidence="1" type="ORF">MGLY_35150</name>
</gene>
<organism evidence="1 2">
    <name type="scientific">Neomoorella glycerini</name>
    <dbReference type="NCBI Taxonomy" id="55779"/>
    <lineage>
        <taxon>Bacteria</taxon>
        <taxon>Bacillati</taxon>
        <taxon>Bacillota</taxon>
        <taxon>Clostridia</taxon>
        <taxon>Neomoorellales</taxon>
        <taxon>Neomoorellaceae</taxon>
        <taxon>Neomoorella</taxon>
    </lineage>
</organism>
<dbReference type="RefSeq" id="WP_156276607.1">
    <property type="nucleotide sequence ID" value="NZ_CP046245.1"/>
</dbReference>
<accession>A0A6I5ZVN6</accession>
<dbReference type="OrthoDB" id="573782at2"/>
<reference evidence="1 2" key="1">
    <citation type="submission" date="2019-11" db="EMBL/GenBank/DDBJ databases">
        <title>Genome sequence of Moorella glycerini DSM11254.</title>
        <authorList>
            <person name="Poehlein A."/>
            <person name="Boeer T."/>
            <person name="Daniel R."/>
        </authorList>
    </citation>
    <scope>NUCLEOTIDE SEQUENCE [LARGE SCALE GENOMIC DNA]</scope>
    <source>
        <strain evidence="1 2">DSM 11254</strain>
        <plasmid evidence="1 2">pMGLY</plasmid>
    </source>
</reference>
<dbReference type="InterPro" id="IPR023214">
    <property type="entry name" value="HAD_sf"/>
</dbReference>
<dbReference type="EMBL" id="CP046245">
    <property type="protein sequence ID" value="QGP94090.1"/>
    <property type="molecule type" value="Genomic_DNA"/>
</dbReference>
<keyword evidence="1" id="KW-0614">Plasmid</keyword>
<name>A0A6I5ZVN6_9FIRM</name>
<dbReference type="SUPFAM" id="SSF56784">
    <property type="entry name" value="HAD-like"/>
    <property type="match status" value="1"/>
</dbReference>
<dbReference type="Gene3D" id="3.40.50.1000">
    <property type="entry name" value="HAD superfamily/HAD-like"/>
    <property type="match status" value="1"/>
</dbReference>
<proteinExistence type="predicted"/>